<name>A0A2T1HPB9_9HYPH</name>
<feature type="domain" description="YetF C-terminal" evidence="1">
    <location>
        <begin position="4"/>
        <end position="49"/>
    </location>
</feature>
<reference evidence="3" key="1">
    <citation type="submission" date="2018-03" db="EMBL/GenBank/DDBJ databases">
        <authorList>
            <person name="Sun L."/>
            <person name="Liu H."/>
            <person name="Chen W."/>
            <person name="Huang K."/>
            <person name="Liu W."/>
            <person name="Gao X."/>
        </authorList>
    </citation>
    <scope>NUCLEOTIDE SEQUENCE [LARGE SCALE GENOMIC DNA]</scope>
    <source>
        <strain evidence="3">SH9</strain>
    </source>
</reference>
<proteinExistence type="predicted"/>
<evidence type="ECO:0000259" key="1">
    <source>
        <dbReference type="Pfam" id="PF04239"/>
    </source>
</evidence>
<dbReference type="AlphaFoldDB" id="A0A2T1HPB9"/>
<keyword evidence="3" id="KW-1185">Reference proteome</keyword>
<accession>A0A2T1HPB9</accession>
<evidence type="ECO:0000313" key="2">
    <source>
        <dbReference type="EMBL" id="PSC03467.1"/>
    </source>
</evidence>
<dbReference type="Gene3D" id="3.30.240.20">
    <property type="entry name" value="bsu07140 like domains"/>
    <property type="match status" value="1"/>
</dbReference>
<evidence type="ECO:0000313" key="3">
    <source>
        <dbReference type="Proteomes" id="UP000239772"/>
    </source>
</evidence>
<dbReference type="Pfam" id="PF04239">
    <property type="entry name" value="DUF421"/>
    <property type="match status" value="1"/>
</dbReference>
<dbReference type="InterPro" id="IPR023090">
    <property type="entry name" value="UPF0702_alpha/beta_dom_sf"/>
</dbReference>
<sequence length="74" mass="7848">MLSGAMRRTDTTPDEVEASLRAQGWTAIADVQAVILETDGSLSVVPRERRTDGAALAKVLRHARRLSETGGTGA</sequence>
<dbReference type="Proteomes" id="UP000239772">
    <property type="component" value="Unassembled WGS sequence"/>
</dbReference>
<gene>
    <name evidence="2" type="ORF">SLNSH_18960</name>
</gene>
<dbReference type="EMBL" id="PVZS01000025">
    <property type="protein sequence ID" value="PSC03467.1"/>
    <property type="molecule type" value="Genomic_DNA"/>
</dbReference>
<dbReference type="InterPro" id="IPR007353">
    <property type="entry name" value="DUF421"/>
</dbReference>
<organism evidence="2 3">
    <name type="scientific">Alsobacter soli</name>
    <dbReference type="NCBI Taxonomy" id="2109933"/>
    <lineage>
        <taxon>Bacteria</taxon>
        <taxon>Pseudomonadati</taxon>
        <taxon>Pseudomonadota</taxon>
        <taxon>Alphaproteobacteria</taxon>
        <taxon>Hyphomicrobiales</taxon>
        <taxon>Alsobacteraceae</taxon>
        <taxon>Alsobacter</taxon>
    </lineage>
</organism>
<comment type="caution">
    <text evidence="2">The sequence shown here is derived from an EMBL/GenBank/DDBJ whole genome shotgun (WGS) entry which is preliminary data.</text>
</comment>
<protein>
    <recommendedName>
        <fullName evidence="1">YetF C-terminal domain-containing protein</fullName>
    </recommendedName>
</protein>